<comment type="subcellular location">
    <subcellularLocation>
        <location evidence="1">Membrane</location>
        <topology evidence="1">Multi-pass membrane protein</topology>
    </subcellularLocation>
</comment>
<evidence type="ECO:0000256" key="1">
    <source>
        <dbReference type="ARBA" id="ARBA00004141"/>
    </source>
</evidence>
<comment type="caution">
    <text evidence="9">The sequence shown here is derived from an EMBL/GenBank/DDBJ whole genome shotgun (WGS) entry which is preliminary data.</text>
</comment>
<organism evidence="9 10">
    <name type="scientific">Hyunsoonleella rubra</name>
    <dbReference type="NCBI Taxonomy" id="1737062"/>
    <lineage>
        <taxon>Bacteria</taxon>
        <taxon>Pseudomonadati</taxon>
        <taxon>Bacteroidota</taxon>
        <taxon>Flavobacteriia</taxon>
        <taxon>Flavobacteriales</taxon>
        <taxon>Flavobacteriaceae</taxon>
    </lineage>
</organism>
<gene>
    <name evidence="9" type="ORF">ACFSR8_16255</name>
</gene>
<keyword evidence="9" id="KW-0645">Protease</keyword>
<dbReference type="SUPFAM" id="SSF144091">
    <property type="entry name" value="Rhomboid-like"/>
    <property type="match status" value="1"/>
</dbReference>
<keyword evidence="3 7" id="KW-0812">Transmembrane</keyword>
<dbReference type="PANTHER" id="PTHR43731:SF14">
    <property type="entry name" value="PRESENILIN-ASSOCIATED RHOMBOID-LIKE PROTEIN, MITOCHONDRIAL"/>
    <property type="match status" value="1"/>
</dbReference>
<accession>A0ABW5TEM9</accession>
<sequence length="223" mass="24878">MGKLDIITIVIIAANVIVSYKGFGDFGFFEKYKFNIGAIRRGEQIRMFSSGFLHADTTHLFFNMFALYLFADQVLYEVGQYSFFIIYIGSLLAGNMLSLYFHKNEYHYSAVGASGAVTGVLYSAILLNPQQPYYFLFLPPRIGDIDLGIPGYILGIAYLLYSIYGMKKRIGNIGHDAHFGGAVGGYLITLILVPHLFKTDILMVGVLALPILLLFVLRRSGKI</sequence>
<dbReference type="EMBL" id="JBHULY010000039">
    <property type="protein sequence ID" value="MFD2727777.1"/>
    <property type="molecule type" value="Genomic_DNA"/>
</dbReference>
<comment type="similarity">
    <text evidence="2">Belongs to the peptidase S54 family.</text>
</comment>
<evidence type="ECO:0000256" key="7">
    <source>
        <dbReference type="SAM" id="Phobius"/>
    </source>
</evidence>
<keyword evidence="10" id="KW-1185">Reference proteome</keyword>
<dbReference type="GO" id="GO:0006508">
    <property type="term" value="P:proteolysis"/>
    <property type="evidence" value="ECO:0007669"/>
    <property type="project" value="UniProtKB-KW"/>
</dbReference>
<evidence type="ECO:0000256" key="6">
    <source>
        <dbReference type="ARBA" id="ARBA00023136"/>
    </source>
</evidence>
<evidence type="ECO:0000313" key="9">
    <source>
        <dbReference type="EMBL" id="MFD2727777.1"/>
    </source>
</evidence>
<feature type="transmembrane region" description="Helical" evidence="7">
    <location>
        <begin position="147"/>
        <end position="165"/>
    </location>
</feature>
<keyword evidence="4 9" id="KW-0378">Hydrolase</keyword>
<reference evidence="10" key="1">
    <citation type="journal article" date="2019" name="Int. J. Syst. Evol. Microbiol.">
        <title>The Global Catalogue of Microorganisms (GCM) 10K type strain sequencing project: providing services to taxonomists for standard genome sequencing and annotation.</title>
        <authorList>
            <consortium name="The Broad Institute Genomics Platform"/>
            <consortium name="The Broad Institute Genome Sequencing Center for Infectious Disease"/>
            <person name="Wu L."/>
            <person name="Ma J."/>
        </authorList>
    </citation>
    <scope>NUCLEOTIDE SEQUENCE [LARGE SCALE GENOMIC DNA]</scope>
    <source>
        <strain evidence="10">KCTC 42398</strain>
    </source>
</reference>
<evidence type="ECO:0000313" key="10">
    <source>
        <dbReference type="Proteomes" id="UP001597476"/>
    </source>
</evidence>
<dbReference type="InterPro" id="IPR035952">
    <property type="entry name" value="Rhomboid-like_sf"/>
</dbReference>
<keyword evidence="5 7" id="KW-1133">Transmembrane helix</keyword>
<dbReference type="Proteomes" id="UP001597476">
    <property type="component" value="Unassembled WGS sequence"/>
</dbReference>
<protein>
    <submittedName>
        <fullName evidence="9">Rhomboid family intramembrane serine protease</fullName>
        <ecNumber evidence="9">3.4.21.-</ecNumber>
    </submittedName>
</protein>
<evidence type="ECO:0000259" key="8">
    <source>
        <dbReference type="Pfam" id="PF01694"/>
    </source>
</evidence>
<evidence type="ECO:0000256" key="3">
    <source>
        <dbReference type="ARBA" id="ARBA00022692"/>
    </source>
</evidence>
<dbReference type="InterPro" id="IPR022764">
    <property type="entry name" value="Peptidase_S54_rhomboid_dom"/>
</dbReference>
<name>A0ABW5TEM9_9FLAO</name>
<evidence type="ECO:0000256" key="5">
    <source>
        <dbReference type="ARBA" id="ARBA00022989"/>
    </source>
</evidence>
<dbReference type="RefSeq" id="WP_380293967.1">
    <property type="nucleotide sequence ID" value="NZ_JBHULY010000039.1"/>
</dbReference>
<dbReference type="InterPro" id="IPR050925">
    <property type="entry name" value="Rhomboid_protease_S54"/>
</dbReference>
<dbReference type="Pfam" id="PF01694">
    <property type="entry name" value="Rhomboid"/>
    <property type="match status" value="1"/>
</dbReference>
<feature type="domain" description="Peptidase S54 rhomboid" evidence="8">
    <location>
        <begin position="42"/>
        <end position="194"/>
    </location>
</feature>
<feature type="transmembrane region" description="Helical" evidence="7">
    <location>
        <begin position="201"/>
        <end position="217"/>
    </location>
</feature>
<feature type="transmembrane region" description="Helical" evidence="7">
    <location>
        <begin position="50"/>
        <end position="71"/>
    </location>
</feature>
<feature type="transmembrane region" description="Helical" evidence="7">
    <location>
        <begin position="177"/>
        <end position="195"/>
    </location>
</feature>
<dbReference type="PANTHER" id="PTHR43731">
    <property type="entry name" value="RHOMBOID PROTEASE"/>
    <property type="match status" value="1"/>
</dbReference>
<evidence type="ECO:0000256" key="2">
    <source>
        <dbReference type="ARBA" id="ARBA00009045"/>
    </source>
</evidence>
<dbReference type="GO" id="GO:0008233">
    <property type="term" value="F:peptidase activity"/>
    <property type="evidence" value="ECO:0007669"/>
    <property type="project" value="UniProtKB-KW"/>
</dbReference>
<feature type="transmembrane region" description="Helical" evidence="7">
    <location>
        <begin position="6"/>
        <end position="29"/>
    </location>
</feature>
<feature type="transmembrane region" description="Helical" evidence="7">
    <location>
        <begin position="108"/>
        <end position="127"/>
    </location>
</feature>
<dbReference type="EC" id="3.4.21.-" evidence="9"/>
<keyword evidence="6 7" id="KW-0472">Membrane</keyword>
<feature type="transmembrane region" description="Helical" evidence="7">
    <location>
        <begin position="83"/>
        <end position="101"/>
    </location>
</feature>
<evidence type="ECO:0000256" key="4">
    <source>
        <dbReference type="ARBA" id="ARBA00022801"/>
    </source>
</evidence>
<dbReference type="Gene3D" id="1.20.1540.10">
    <property type="entry name" value="Rhomboid-like"/>
    <property type="match status" value="1"/>
</dbReference>
<proteinExistence type="inferred from homology"/>